<dbReference type="OrthoDB" id="9793083at2"/>
<dbReference type="RefSeq" id="WP_038620181.1">
    <property type="nucleotide sequence ID" value="NZ_CP009553.3"/>
</dbReference>
<proteinExistence type="predicted"/>
<dbReference type="EMBL" id="UGSG01000001">
    <property type="protein sequence ID" value="SUA80811.1"/>
    <property type="molecule type" value="Genomic_DNA"/>
</dbReference>
<dbReference type="AlphaFoldDB" id="A0A378YWJ0"/>
<evidence type="ECO:0000313" key="1">
    <source>
        <dbReference type="EMBL" id="SUA80811.1"/>
    </source>
</evidence>
<dbReference type="SMR" id="A0A378YWJ0"/>
<dbReference type="GO" id="GO:0046503">
    <property type="term" value="P:glycerolipid catabolic process"/>
    <property type="evidence" value="ECO:0007669"/>
    <property type="project" value="TreeGrafter"/>
</dbReference>
<keyword evidence="1" id="KW-0378">Hydrolase</keyword>
<dbReference type="InterPro" id="IPR050471">
    <property type="entry name" value="AB_hydrolase"/>
</dbReference>
<dbReference type="PANTHER" id="PTHR43433">
    <property type="entry name" value="HYDROLASE, ALPHA/BETA FOLD FAMILY PROTEIN"/>
    <property type="match status" value="1"/>
</dbReference>
<organism evidence="1 2">
    <name type="scientific">Pandoraea pnomenusa</name>
    <dbReference type="NCBI Taxonomy" id="93220"/>
    <lineage>
        <taxon>Bacteria</taxon>
        <taxon>Pseudomonadati</taxon>
        <taxon>Pseudomonadota</taxon>
        <taxon>Betaproteobacteria</taxon>
        <taxon>Burkholderiales</taxon>
        <taxon>Burkholderiaceae</taxon>
        <taxon>Pandoraea</taxon>
    </lineage>
</organism>
<dbReference type="NCBIfam" id="TIGR02427">
    <property type="entry name" value="protocat_pcaD"/>
    <property type="match status" value="1"/>
</dbReference>
<dbReference type="InterPro" id="IPR026968">
    <property type="entry name" value="PcaD/CatD"/>
</dbReference>
<dbReference type="GO" id="GO:0042952">
    <property type="term" value="P:beta-ketoadipate pathway"/>
    <property type="evidence" value="ECO:0007669"/>
    <property type="project" value="InterPro"/>
</dbReference>
<accession>A0A378YWJ0</accession>
<dbReference type="GO" id="GO:0047570">
    <property type="term" value="F:3-oxoadipate enol-lactonase activity"/>
    <property type="evidence" value="ECO:0007669"/>
    <property type="project" value="UniProtKB-EC"/>
</dbReference>
<dbReference type="GO" id="GO:0004806">
    <property type="term" value="F:triacylglycerol lipase activity"/>
    <property type="evidence" value="ECO:0007669"/>
    <property type="project" value="TreeGrafter"/>
</dbReference>
<name>A0A378YWJ0_9BURK</name>
<sequence>MTMERLIEVDGATLRVAIDGDESAPALVLSNSLGTTLDMWAPQVPALAREFRVIRYDTRGHGGSSVTPGPYTIGQLGRDVLALLDALEIGRASLAGVSMGGMTGMWLGIHAPHRLARLAIVCSSAHIGGEDGWNARIRAVQSEGMAAVVDAVVSRWFTPAFAQREPALVERMKAMFRSLSAPGYAAACAAVRDMNQLDEIAAIEAPTLVVTGEGDLATPPVMSTAIVERIRGARQVIVPGAHLSNIECASAVTEALLTFLRGKTPVGAVPMTA</sequence>
<dbReference type="SUPFAM" id="SSF53474">
    <property type="entry name" value="alpha/beta-Hydrolases"/>
    <property type="match status" value="1"/>
</dbReference>
<dbReference type="STRING" id="93220.A6P55_16695"/>
<dbReference type="PRINTS" id="PR00111">
    <property type="entry name" value="ABHYDROLASE"/>
</dbReference>
<evidence type="ECO:0000313" key="2">
    <source>
        <dbReference type="Proteomes" id="UP000254573"/>
    </source>
</evidence>
<protein>
    <submittedName>
        <fullName evidence="1">3-oxoadipate enol-lactonase 2</fullName>
        <ecNumber evidence="1">3.1.1.24</ecNumber>
    </submittedName>
</protein>
<gene>
    <name evidence="1" type="primary">catD_3</name>
    <name evidence="1" type="ORF">NCTC13160_03942</name>
</gene>
<dbReference type="PANTHER" id="PTHR43433:SF5">
    <property type="entry name" value="AB HYDROLASE-1 DOMAIN-CONTAINING PROTEIN"/>
    <property type="match status" value="1"/>
</dbReference>
<dbReference type="InterPro" id="IPR029058">
    <property type="entry name" value="AB_hydrolase_fold"/>
</dbReference>
<dbReference type="Gene3D" id="3.40.50.1820">
    <property type="entry name" value="alpha/beta hydrolase"/>
    <property type="match status" value="1"/>
</dbReference>
<reference evidence="1 2" key="1">
    <citation type="submission" date="2018-06" db="EMBL/GenBank/DDBJ databases">
        <authorList>
            <consortium name="Pathogen Informatics"/>
            <person name="Doyle S."/>
        </authorList>
    </citation>
    <scope>NUCLEOTIDE SEQUENCE [LARGE SCALE GENOMIC DNA]</scope>
    <source>
        <strain evidence="1 2">NCTC13160</strain>
    </source>
</reference>
<dbReference type="EC" id="3.1.1.24" evidence="1"/>
<dbReference type="Pfam" id="PF00561">
    <property type="entry name" value="Abhydrolase_1"/>
    <property type="match status" value="1"/>
</dbReference>
<dbReference type="Proteomes" id="UP000254573">
    <property type="component" value="Unassembled WGS sequence"/>
</dbReference>
<dbReference type="InterPro" id="IPR000073">
    <property type="entry name" value="AB_hydrolase_1"/>
</dbReference>
<dbReference type="KEGG" id="ppnm:LV28_19990"/>